<sequence>MSRICILLLCVAFFALIDAQPTLNRLGDSKKNSAFIKLNDPSFVQSVLNKIKKPLDKVKNLIKNNDVPSKKGCIPNDPTSCCSCTVRGKKEDRQQKRTKLNKNTNM</sequence>
<evidence type="ECO:0000313" key="2">
    <source>
        <dbReference type="EMBL" id="ACF20993.1"/>
    </source>
</evidence>
<gene>
    <name evidence="2" type="primary">HYM301A</name>
</gene>
<feature type="signal peptide" evidence="1">
    <location>
        <begin position="1"/>
        <end position="19"/>
    </location>
</feature>
<dbReference type="AlphaFoldDB" id="B3VQ06"/>
<accession>B3VQ06</accession>
<keyword evidence="1" id="KW-0732">Signal</keyword>
<name>B3VQ06_HYDOL</name>
<organism evidence="2">
    <name type="scientific">Hydra oligactis</name>
    <name type="common">Brown hydra</name>
    <dbReference type="NCBI Taxonomy" id="6088"/>
    <lineage>
        <taxon>Eukaryota</taxon>
        <taxon>Metazoa</taxon>
        <taxon>Cnidaria</taxon>
        <taxon>Hydrozoa</taxon>
        <taxon>Hydroidolina</taxon>
        <taxon>Anthoathecata</taxon>
        <taxon>Aplanulata</taxon>
        <taxon>Hydridae</taxon>
        <taxon>Hydra</taxon>
    </lineage>
</organism>
<feature type="chain" id="PRO_5002799580" evidence="1">
    <location>
        <begin position="20"/>
        <end position="106"/>
    </location>
</feature>
<dbReference type="EMBL" id="EU787492">
    <property type="protein sequence ID" value="ACF20993.1"/>
    <property type="molecule type" value="mRNA"/>
</dbReference>
<proteinExistence type="evidence at transcript level"/>
<protein>
    <submittedName>
        <fullName evidence="2">Secreted protein</fullName>
    </submittedName>
</protein>
<reference evidence="2" key="1">
    <citation type="journal article" date="2008" name="PLoS Biol.">
        <title>A novel gene family controls species-specific morphological traits in Hydra.</title>
        <authorList>
            <person name="Khalturin K."/>
            <person name="Anton-Erxleben F."/>
            <person name="Sassmann S."/>
            <person name="Wittlieb J."/>
            <person name="Hemmrich G."/>
            <person name="Bosch T.C."/>
        </authorList>
    </citation>
    <scope>NUCLEOTIDE SEQUENCE</scope>
</reference>
<evidence type="ECO:0000256" key="1">
    <source>
        <dbReference type="SAM" id="SignalP"/>
    </source>
</evidence>